<reference evidence="2" key="1">
    <citation type="journal article" date="2014" name="Int. J. Syst. Evol. Microbiol.">
        <title>Complete genome sequence of Corynebacterium casei LMG S-19264T (=DSM 44701T), isolated from a smear-ripened cheese.</title>
        <authorList>
            <consortium name="US DOE Joint Genome Institute (JGI-PGF)"/>
            <person name="Walter F."/>
            <person name="Albersmeier A."/>
            <person name="Kalinowski J."/>
            <person name="Ruckert C."/>
        </authorList>
    </citation>
    <scope>NUCLEOTIDE SEQUENCE</scope>
    <source>
        <strain evidence="2">VKM B-2555</strain>
    </source>
</reference>
<keyword evidence="3" id="KW-1185">Reference proteome</keyword>
<dbReference type="AlphaFoldDB" id="A0A9W6JI35"/>
<evidence type="ECO:0000313" key="3">
    <source>
        <dbReference type="Proteomes" id="UP001143364"/>
    </source>
</evidence>
<dbReference type="NCBIfam" id="TIGR02681">
    <property type="entry name" value="phage_pRha"/>
    <property type="match status" value="1"/>
</dbReference>
<gene>
    <name evidence="2" type="ORF">GCM10008171_33000</name>
</gene>
<dbReference type="Pfam" id="PF03374">
    <property type="entry name" value="ANT"/>
    <property type="match status" value="1"/>
</dbReference>
<reference evidence="2" key="2">
    <citation type="submission" date="2023-01" db="EMBL/GenBank/DDBJ databases">
        <authorList>
            <person name="Sun Q."/>
            <person name="Evtushenko L."/>
        </authorList>
    </citation>
    <scope>NUCLEOTIDE SEQUENCE</scope>
    <source>
        <strain evidence="2">VKM B-2555</strain>
    </source>
</reference>
<protein>
    <recommendedName>
        <fullName evidence="1">Antirepressor protein C-terminal domain-containing protein</fullName>
    </recommendedName>
</protein>
<accession>A0A9W6JI35</accession>
<dbReference type="Pfam" id="PF09669">
    <property type="entry name" value="Phage_pRha"/>
    <property type="match status" value="1"/>
</dbReference>
<dbReference type="EMBL" id="BSFK01000016">
    <property type="protein sequence ID" value="GLK78046.1"/>
    <property type="molecule type" value="Genomic_DNA"/>
</dbReference>
<name>A0A9W6JI35_9HYPH</name>
<dbReference type="GO" id="GO:0003677">
    <property type="term" value="F:DNA binding"/>
    <property type="evidence" value="ECO:0007669"/>
    <property type="project" value="InterPro"/>
</dbReference>
<dbReference type="InterPro" id="IPR005039">
    <property type="entry name" value="Ant_C"/>
</dbReference>
<organism evidence="2 3">
    <name type="scientific">Methylopila jiangsuensis</name>
    <dbReference type="NCBI Taxonomy" id="586230"/>
    <lineage>
        <taxon>Bacteria</taxon>
        <taxon>Pseudomonadati</taxon>
        <taxon>Pseudomonadota</taxon>
        <taxon>Alphaproteobacteria</taxon>
        <taxon>Hyphomicrobiales</taxon>
        <taxon>Methylopilaceae</taxon>
        <taxon>Methylopila</taxon>
    </lineage>
</organism>
<evidence type="ECO:0000259" key="1">
    <source>
        <dbReference type="Pfam" id="PF03374"/>
    </source>
</evidence>
<sequence>MPQMTTNDMLPNEAERNPIVRIENGEVLADSRDVAAFFGKRHDHVMEAIANLIESGKPENPGLANMFIERTSPRDGGGRPLRNYSMNRDGFTLVAMGFTGAKPLKFKLAYIAAFNAMERELMARRGGDPIQVLNDPAAMRGLLLTYSEKVIALEGALTDAKPKLDALDRISESFGSVCPTVAAKSLNKPPRWLTRWLRSNGWLYRRPGGRDTAYQTKIEAGYLENKPSTVDGPDGPKTYYQPLITPKGVAKLAQIFNADERGAAA</sequence>
<comment type="caution">
    <text evidence="2">The sequence shown here is derived from an EMBL/GenBank/DDBJ whole genome shotgun (WGS) entry which is preliminary data.</text>
</comment>
<feature type="domain" description="Antirepressor protein C-terminal" evidence="1">
    <location>
        <begin position="156"/>
        <end position="257"/>
    </location>
</feature>
<dbReference type="Proteomes" id="UP001143364">
    <property type="component" value="Unassembled WGS sequence"/>
</dbReference>
<evidence type="ECO:0000313" key="2">
    <source>
        <dbReference type="EMBL" id="GLK78046.1"/>
    </source>
</evidence>
<dbReference type="InterPro" id="IPR014054">
    <property type="entry name" value="Phage_regulatory_Rha"/>
</dbReference>
<proteinExistence type="predicted"/>